<gene>
    <name evidence="1" type="ORF">B9Z19DRAFT_1080328</name>
</gene>
<dbReference type="AlphaFoldDB" id="A0A2T6ZX12"/>
<accession>A0A2T6ZX12</accession>
<protein>
    <submittedName>
        <fullName evidence="1">Uncharacterized protein</fullName>
    </submittedName>
</protein>
<comment type="caution">
    <text evidence="1">The sequence shown here is derived from an EMBL/GenBank/DDBJ whole genome shotgun (WGS) entry which is preliminary data.</text>
</comment>
<evidence type="ECO:0000313" key="1">
    <source>
        <dbReference type="EMBL" id="PUU80031.1"/>
    </source>
</evidence>
<name>A0A2T6ZX12_TUBBO</name>
<dbReference type="EMBL" id="NESQ01000074">
    <property type="protein sequence ID" value="PUU80031.1"/>
    <property type="molecule type" value="Genomic_DNA"/>
</dbReference>
<proteinExistence type="predicted"/>
<reference evidence="1 2" key="1">
    <citation type="submission" date="2017-04" db="EMBL/GenBank/DDBJ databases">
        <title>Draft genome sequence of Tuber borchii Vittad., a whitish edible truffle.</title>
        <authorList>
            <consortium name="DOE Joint Genome Institute"/>
            <person name="Murat C."/>
            <person name="Kuo A."/>
            <person name="Barry K.W."/>
            <person name="Clum A."/>
            <person name="Dockter R.B."/>
            <person name="Fauchery L."/>
            <person name="Iotti M."/>
            <person name="Kohler A."/>
            <person name="Labutti K."/>
            <person name="Lindquist E.A."/>
            <person name="Lipzen A."/>
            <person name="Ohm R.A."/>
            <person name="Wang M."/>
            <person name="Grigoriev I.V."/>
            <person name="Zambonelli A."/>
            <person name="Martin F.M."/>
        </authorList>
    </citation>
    <scope>NUCLEOTIDE SEQUENCE [LARGE SCALE GENOMIC DNA]</scope>
    <source>
        <strain evidence="1 2">Tbo3840</strain>
    </source>
</reference>
<evidence type="ECO:0000313" key="2">
    <source>
        <dbReference type="Proteomes" id="UP000244722"/>
    </source>
</evidence>
<keyword evidence="2" id="KW-1185">Reference proteome</keyword>
<sequence>MVFSSWSIERYYRRSSSNQLCKRVELGRQYCHSPPSHQPFKASPVQPPENFLPIPQVLWEQWPSHLCTGKIYLRGPELLLA</sequence>
<organism evidence="1 2">
    <name type="scientific">Tuber borchii</name>
    <name type="common">White truffle</name>
    <dbReference type="NCBI Taxonomy" id="42251"/>
    <lineage>
        <taxon>Eukaryota</taxon>
        <taxon>Fungi</taxon>
        <taxon>Dikarya</taxon>
        <taxon>Ascomycota</taxon>
        <taxon>Pezizomycotina</taxon>
        <taxon>Pezizomycetes</taxon>
        <taxon>Pezizales</taxon>
        <taxon>Tuberaceae</taxon>
        <taxon>Tuber</taxon>
    </lineage>
</organism>
<dbReference type="Proteomes" id="UP000244722">
    <property type="component" value="Unassembled WGS sequence"/>
</dbReference>